<dbReference type="HOGENOM" id="CLU_067338_2_0_9"/>
<dbReference type="AlphaFoldDB" id="C0EFD9"/>
<comment type="caution">
    <text evidence="2">The sequence shown here is derived from an EMBL/GenBank/DDBJ whole genome shotgun (WGS) entry which is preliminary data.</text>
</comment>
<organism evidence="2 3">
    <name type="scientific">[Clostridium] methylpentosum DSM 5476</name>
    <dbReference type="NCBI Taxonomy" id="537013"/>
    <lineage>
        <taxon>Bacteria</taxon>
        <taxon>Bacillati</taxon>
        <taxon>Bacillota</taxon>
        <taxon>Clostridia</taxon>
        <taxon>Eubacteriales</taxon>
        <taxon>Oscillospiraceae</taxon>
        <taxon>Oscillospiraceae incertae sedis</taxon>
    </lineage>
</organism>
<dbReference type="EMBL" id="ACEC01000088">
    <property type="protein sequence ID" value="EEG29834.1"/>
    <property type="molecule type" value="Genomic_DNA"/>
</dbReference>
<evidence type="ECO:0000313" key="3">
    <source>
        <dbReference type="Proteomes" id="UP000003340"/>
    </source>
</evidence>
<evidence type="ECO:0000313" key="2">
    <source>
        <dbReference type="EMBL" id="EEG29834.1"/>
    </source>
</evidence>
<dbReference type="NCBIfam" id="TIGR02832">
    <property type="entry name" value="spo_yunB"/>
    <property type="match status" value="1"/>
</dbReference>
<reference evidence="2 3" key="2">
    <citation type="submission" date="2009-02" db="EMBL/GenBank/DDBJ databases">
        <title>Draft genome sequence of Clostridium methylpentosum (DSM 5476).</title>
        <authorList>
            <person name="Sudarsanam P."/>
            <person name="Ley R."/>
            <person name="Guruge J."/>
            <person name="Turnbaugh P.J."/>
            <person name="Mahowald M."/>
            <person name="Liep D."/>
            <person name="Gordon J."/>
        </authorList>
    </citation>
    <scope>NUCLEOTIDE SEQUENCE [LARGE SCALE GENOMIC DNA]</scope>
    <source>
        <strain evidence="2 3">DSM 5476</strain>
    </source>
</reference>
<reference evidence="2 3" key="1">
    <citation type="submission" date="2009-01" db="EMBL/GenBank/DDBJ databases">
        <authorList>
            <person name="Fulton L."/>
            <person name="Clifton S."/>
            <person name="Fulton B."/>
            <person name="Xu J."/>
            <person name="Minx P."/>
            <person name="Pepin K.H."/>
            <person name="Johnson M."/>
            <person name="Bhonagiri V."/>
            <person name="Nash W.E."/>
            <person name="Mardis E.R."/>
            <person name="Wilson R.K."/>
        </authorList>
    </citation>
    <scope>NUCLEOTIDE SEQUENCE [LARGE SCALE GENOMIC DNA]</scope>
    <source>
        <strain evidence="2 3">DSM 5476</strain>
    </source>
</reference>
<proteinExistence type="predicted"/>
<name>C0EFD9_9FIRM</name>
<dbReference type="eggNOG" id="ENOG5031XUS">
    <property type="taxonomic scope" value="Bacteria"/>
</dbReference>
<evidence type="ECO:0000256" key="1">
    <source>
        <dbReference type="SAM" id="Phobius"/>
    </source>
</evidence>
<dbReference type="STRING" id="537013.CLOSTMETH_02581"/>
<dbReference type="Proteomes" id="UP000003340">
    <property type="component" value="Unassembled WGS sequence"/>
</dbReference>
<accession>C0EFD9</accession>
<sequence length="241" mass="26732">MPVARGYRRSRRKVRKHKKAALRLIAVGLVLVGLVLFLDHQIRPQILAMEEYQAKVYAVKTINGAVTEQVEQFGYTYENLSEISRDADGQVTSIDTNIKNINLIHTRITNRVNDALSQLDVTKIYIPIGNLTGSPLLSARGPSIEIKLIPRGYVHTQIVSSFTDAGINQTLHRLVIKVSVDIAAILPGYSTMVTVDTDYILAETIIVGRVPDNYTKVLTDSEQLLRDINDYGTAKDSGVSQ</sequence>
<keyword evidence="1" id="KW-1133">Transmembrane helix</keyword>
<feature type="transmembrane region" description="Helical" evidence="1">
    <location>
        <begin position="20"/>
        <end position="38"/>
    </location>
</feature>
<keyword evidence="1" id="KW-0472">Membrane</keyword>
<keyword evidence="1" id="KW-0812">Transmembrane</keyword>
<gene>
    <name evidence="2" type="primary">yunB</name>
    <name evidence="2" type="ORF">CLOSTMETH_02581</name>
</gene>
<keyword evidence="3" id="KW-1185">Reference proteome</keyword>
<dbReference type="InterPro" id="IPR014197">
    <property type="entry name" value="Sporulation_prot_YunB"/>
</dbReference>
<protein>
    <submittedName>
        <fullName evidence="2">Sporulation protein YunB</fullName>
    </submittedName>
</protein>
<dbReference type="Pfam" id="PF09560">
    <property type="entry name" value="Spore_YunB"/>
    <property type="match status" value="1"/>
</dbReference>